<dbReference type="Pfam" id="PF01755">
    <property type="entry name" value="Glyco_transf_25"/>
    <property type="match status" value="1"/>
</dbReference>
<comment type="caution">
    <text evidence="9">The sequence shown here is derived from an EMBL/GenBank/DDBJ whole genome shotgun (WGS) entry which is preliminary data.</text>
</comment>
<accession>A0ABW7N811</accession>
<keyword evidence="10" id="KW-1185">Reference proteome</keyword>
<dbReference type="PRINTS" id="PR00737">
    <property type="entry name" value="GLHYDRLASE16"/>
</dbReference>
<evidence type="ECO:0000256" key="3">
    <source>
        <dbReference type="ARBA" id="ARBA00022801"/>
    </source>
</evidence>
<gene>
    <name evidence="9" type="ORF">ACHKAR_08615</name>
</gene>
<sequence>MNLSQPHSLIISWSFRFWLLLRFFWPRQKCQAFGTQDMTGIPRIDKISVINLNRETERWSKMKKELRRVLDSSGAEMLNLTERHIAFDAKELIHEPSKDKEIDPFYTLGDQLFVEPQPLTLPSNIELDNPIRMSRAEYAVARSHIDVWRNFAASDKGFILILEDDVWFHSSFSNDFDNVWEEIVSDKELKSKFDLLYLSYQEVKHGAPKTILSRNLFRPVRGLWNLSGYVLSQKGVQKLLQLLPCQGPIDLWINHQFEKLDVLASKLPLISQRRDTKSTNSYSILPSLTRIGAINSEGASLFQIRPNEYPVFAFGPEGTGHSSLAMALSMLGYRCCSDLKDLPVYEMNRLLGGRGDKVFNAYVNIGSLDSKISKLRMLYPMAKYILTSECDIKADLKGADLITLRSEDLNKWKAICEHLRCAPPACSYPQIRDIGQRPILDEIIESNQQLKSPKHDNSPWIVDSRNNWKGIKADSSIASHRNGEVLHEINDNLEFLNSNFWALRNDTFTDNLALFRQSNVKFKAGIGAVISIKRESTGVRDYTAGSISSQIQYLYGSFEATLQASNVPGVVTGIFLHRNSPRQEIDIEITGNRPNCLLVNVFYNPGGDGANYDYGYRGTPTYVDLGFDASQKSHCFKIEWSPFKVRWLVDGKVVHERFIWNPTPIPDLPMTFHFNSWVTRSSQLAGKIKNGLLPSETILRNLSVKACPIISTSSESRDQSLKSKPNILNSRQLIK</sequence>
<comment type="similarity">
    <text evidence="1">Belongs to the glycosyl hydrolase 16 family.</text>
</comment>
<dbReference type="CDD" id="cd00413">
    <property type="entry name" value="Glyco_hydrolase_16"/>
    <property type="match status" value="1"/>
</dbReference>
<evidence type="ECO:0000256" key="2">
    <source>
        <dbReference type="ARBA" id="ARBA00014569"/>
    </source>
</evidence>
<evidence type="ECO:0000313" key="10">
    <source>
        <dbReference type="Proteomes" id="UP001610063"/>
    </source>
</evidence>
<dbReference type="Proteomes" id="UP001610063">
    <property type="component" value="Unassembled WGS sequence"/>
</dbReference>
<evidence type="ECO:0000313" key="9">
    <source>
        <dbReference type="EMBL" id="MFH6983497.1"/>
    </source>
</evidence>
<evidence type="ECO:0000256" key="5">
    <source>
        <dbReference type="ARBA" id="ARBA00029722"/>
    </source>
</evidence>
<dbReference type="InterPro" id="IPR000757">
    <property type="entry name" value="Beta-glucanase-like"/>
</dbReference>
<dbReference type="SUPFAM" id="SSF49899">
    <property type="entry name" value="Concanavalin A-like lectins/glucanases"/>
    <property type="match status" value="1"/>
</dbReference>
<evidence type="ECO:0000256" key="1">
    <source>
        <dbReference type="ARBA" id="ARBA00006865"/>
    </source>
</evidence>
<feature type="domain" description="GH16" evidence="8">
    <location>
        <begin position="466"/>
        <end position="696"/>
    </location>
</feature>
<protein>
    <recommendedName>
        <fullName evidence="2">Beta-glucanase</fullName>
    </recommendedName>
    <alternativeName>
        <fullName evidence="7">1,3-1,4-beta-D-glucan 4-glucanohydrolase</fullName>
    </alternativeName>
    <alternativeName>
        <fullName evidence="6">Endo-beta-1,3-1,4 glucanase</fullName>
    </alternativeName>
    <alternativeName>
        <fullName evidence="5">Lichenase</fullName>
    </alternativeName>
</protein>
<evidence type="ECO:0000256" key="7">
    <source>
        <dbReference type="ARBA" id="ARBA00031665"/>
    </source>
</evidence>
<proteinExistence type="inferred from homology"/>
<dbReference type="InterPro" id="IPR013320">
    <property type="entry name" value="ConA-like_dom_sf"/>
</dbReference>
<dbReference type="InterPro" id="IPR008264">
    <property type="entry name" value="Beta_glucanase"/>
</dbReference>
<dbReference type="InterPro" id="IPR002654">
    <property type="entry name" value="Glyco_trans_25"/>
</dbReference>
<evidence type="ECO:0000256" key="6">
    <source>
        <dbReference type="ARBA" id="ARBA00029771"/>
    </source>
</evidence>
<keyword evidence="4" id="KW-0326">Glycosidase</keyword>
<evidence type="ECO:0000259" key="8">
    <source>
        <dbReference type="PROSITE" id="PS51762"/>
    </source>
</evidence>
<name>A0ABW7N811_9BACT</name>
<dbReference type="PANTHER" id="PTHR31062">
    <property type="entry name" value="XYLOGLUCAN ENDOTRANSGLUCOSYLASE/HYDROLASE PROTEIN 8-RELATED"/>
    <property type="match status" value="1"/>
</dbReference>
<keyword evidence="3" id="KW-0378">Hydrolase</keyword>
<organism evidence="9 10">
    <name type="scientific">Marinoscillum luteum</name>
    <dbReference type="NCBI Taxonomy" id="861051"/>
    <lineage>
        <taxon>Bacteria</taxon>
        <taxon>Pseudomonadati</taxon>
        <taxon>Bacteroidota</taxon>
        <taxon>Cytophagia</taxon>
        <taxon>Cytophagales</taxon>
        <taxon>Reichenbachiellaceae</taxon>
        <taxon>Marinoscillum</taxon>
    </lineage>
</organism>
<dbReference type="RefSeq" id="WP_395417058.1">
    <property type="nucleotide sequence ID" value="NZ_JBIPKE010000015.1"/>
</dbReference>
<dbReference type="EMBL" id="JBIPKE010000015">
    <property type="protein sequence ID" value="MFH6983497.1"/>
    <property type="molecule type" value="Genomic_DNA"/>
</dbReference>
<dbReference type="InterPro" id="IPR044791">
    <property type="entry name" value="Beta-glucanase/XTH"/>
</dbReference>
<evidence type="ECO:0000256" key="4">
    <source>
        <dbReference type="ARBA" id="ARBA00023295"/>
    </source>
</evidence>
<dbReference type="Gene3D" id="2.60.120.200">
    <property type="match status" value="1"/>
</dbReference>
<reference evidence="9 10" key="1">
    <citation type="journal article" date="2013" name="Int. J. Syst. Evol. Microbiol.">
        <title>Marinoscillum luteum sp. nov., isolated from marine sediment.</title>
        <authorList>
            <person name="Cha I.T."/>
            <person name="Park S.J."/>
            <person name="Kim S.J."/>
            <person name="Kim J.G."/>
            <person name="Jung M.Y."/>
            <person name="Shin K.S."/>
            <person name="Kwon K.K."/>
            <person name="Yang S.H."/>
            <person name="Seo Y.S."/>
            <person name="Rhee S.K."/>
        </authorList>
    </citation>
    <scope>NUCLEOTIDE SEQUENCE [LARGE SCALE GENOMIC DNA]</scope>
    <source>
        <strain evidence="9 10">KCTC 23939</strain>
    </source>
</reference>
<dbReference type="PROSITE" id="PS51762">
    <property type="entry name" value="GH16_2"/>
    <property type="match status" value="1"/>
</dbReference>
<dbReference type="Pfam" id="PF00722">
    <property type="entry name" value="Glyco_hydro_16"/>
    <property type="match status" value="1"/>
</dbReference>